<comment type="caution">
    <text evidence="5">The sequence shown here is derived from an EMBL/GenBank/DDBJ whole genome shotgun (WGS) entry which is preliminary data.</text>
</comment>
<dbReference type="InterPro" id="IPR055386">
    <property type="entry name" value="FANCA_helical"/>
</dbReference>
<evidence type="ECO:0000313" key="5">
    <source>
        <dbReference type="EMBL" id="KAL0968227.1"/>
    </source>
</evidence>
<dbReference type="InterPro" id="IPR003516">
    <property type="entry name" value="FANCA"/>
</dbReference>
<dbReference type="PANTHER" id="PTHR12047:SF2">
    <property type="entry name" value="FANCONI ANEMIA GROUP A PROTEIN"/>
    <property type="match status" value="1"/>
</dbReference>
<proteinExistence type="predicted"/>
<feature type="domain" description="Fanconi anaemia group A protein arcN subdomain" evidence="4">
    <location>
        <begin position="633"/>
        <end position="861"/>
    </location>
</feature>
<evidence type="ECO:0000313" key="6">
    <source>
        <dbReference type="Proteomes" id="UP001557470"/>
    </source>
</evidence>
<protein>
    <recommendedName>
        <fullName evidence="7">Fanconi anemia group A protein</fullName>
    </recommendedName>
</protein>
<dbReference type="Proteomes" id="UP001557470">
    <property type="component" value="Unassembled WGS sequence"/>
</dbReference>
<evidence type="ECO:0000259" key="1">
    <source>
        <dbReference type="Pfam" id="PF03511"/>
    </source>
</evidence>
<dbReference type="Pfam" id="PF15865">
    <property type="entry name" value="Fanconi_A_N"/>
    <property type="match status" value="1"/>
</dbReference>
<dbReference type="Pfam" id="PF03511">
    <property type="entry name" value="FANCA_CTD"/>
    <property type="match status" value="1"/>
</dbReference>
<feature type="domain" description="Fanconi anaemia group A protein C-terminal" evidence="1">
    <location>
        <begin position="1215"/>
        <end position="1419"/>
    </location>
</feature>
<keyword evidence="6" id="KW-1185">Reference proteome</keyword>
<evidence type="ECO:0008006" key="7">
    <source>
        <dbReference type="Google" id="ProtNLM"/>
    </source>
</evidence>
<dbReference type="Pfam" id="PF24781">
    <property type="entry name" value="FANCA_helical"/>
    <property type="match status" value="1"/>
</dbReference>
<organism evidence="5 6">
    <name type="scientific">Umbra pygmaea</name>
    <name type="common">Eastern mudminnow</name>
    <dbReference type="NCBI Taxonomy" id="75934"/>
    <lineage>
        <taxon>Eukaryota</taxon>
        <taxon>Metazoa</taxon>
        <taxon>Chordata</taxon>
        <taxon>Craniata</taxon>
        <taxon>Vertebrata</taxon>
        <taxon>Euteleostomi</taxon>
        <taxon>Actinopterygii</taxon>
        <taxon>Neopterygii</taxon>
        <taxon>Teleostei</taxon>
        <taxon>Protacanthopterygii</taxon>
        <taxon>Esociformes</taxon>
        <taxon>Umbridae</taxon>
        <taxon>Umbra</taxon>
    </lineage>
</organism>
<dbReference type="PANTHER" id="PTHR12047">
    <property type="entry name" value="FANCONI ANEMIA GROUP A PROTEIN"/>
    <property type="match status" value="1"/>
</dbReference>
<feature type="domain" description="Fanconi anaemia group A protein N-terminal" evidence="2">
    <location>
        <begin position="163"/>
        <end position="511"/>
    </location>
</feature>
<accession>A0ABD0WX18</accession>
<dbReference type="InterPro" id="IPR055277">
    <property type="entry name" value="Fanconi_A_C"/>
</dbReference>
<sequence length="1440" mass="159150">MSQGMSNACPSQKRTLSCLLAGRVGKRARQENAQELQHAAVQLLNQHLNLSDLFLEVGSPSICKETSGQIEASSDGSMPAIGSSFLVSVLRRRAEELGVPVAALSVQMMLERLWDLSSCTTGGREHVLLNSIQRAQLSVLCQSTRELLSVGAFCSKLFWQEYWSDQKQPMLEVVHHLHSHNILTLDYMLESRSGVRPWLVSELKALCDWTAEDQEGRGVSQQVLSTVRTVLVQAGFEDPQGTAATTSRKLAQVCCSVLDDMLSWVLDTLDSKQTLQSGETGAAQWVQMFDASLCGVSVSPDALRRFFTHSLTHALTYRARLKVSDAIAMQREWCFAKACTLLTTLFCKLTVVFEVEQLLCHLQQVLETHEVNWQHVLSCVSTLLVYNPTTQPSLKELLSRLLVSAFQVYDLENIITAFLLARQGALEGPGVFPSYSEWFKMSFGGANSYHGKSKKSLVFLLKFLSDLVPFDPPQYLKVHLLHPPYVAVKHRALLQEYVTLAKTRLADLKVSVEEMGLYEDVSGGAPVQPQCQVRQDVEKAVSLFESTGRIPATVMEASIFRRPYFLTRFLPALLAARVLPVKPDARMNFIDSLRKADKIPAAQFSSYMECCQIERRRRQDGPGASVLNEEHHPLEVLQGQLQELRALTTEASDGEVSAQLARVSHTLSSLIPERDDGRVGSTVIQLHVDDITSPELHTKVVNMILRSFCQNLLDASRICPPNKQSPWASLFVNFLLGHTQLLSALLHRLWDLLRNQGPSLSAAHVLGLAAFVVHLNASQVQCPMVQLCPALLSGPLSVPEALAYALPCTTHTSMLFCARFCVAALSYGLCRSESDCDQQYNPCSFYKKLLYLIPRLVAAARRRPIDASGEGEAVEPDTQSEQDGWLWTGVTDSDISWRKSAMALWTHGPFRHLAKRPEYQLSFSEWLAAELRVQRSEDALSDPDRQEYQQWACQHLYLPAPEDQGGCGGDVRTACSHILNAIMDQDSCQIQGSSDLRPSQAGTCLPDILNRLQEMVYELMLSGRCQGTKDEKGHFLLDMIAHRCSLTSDLPSISSELSLQQTLHTCNRVLLTLPAALLVMMKVDGGKASLDCGALMEHINHYQRKFCSPVGMLSYQLTAHCLTAVLQGAVGCACPSGEVNQAMTSIRLSCPLLLVSAGRWWGRLSSVLGCLWDRLTGGQPLPSQLQVLAECHLWAGRVQNEVSGLVPGGSALLQAACLQRVWEGCGRGQVTRTSLDMLGPHSEQHTQLLVFLLFFSVSELLSAFFSPQGLQGLQRSRELCVDILTVLEDSAAWLLLFTSPSSEQGLYRSVSLVTSDEHSRLMPLAFYSIIPHLNSEVMERTVKASGFLRTAVLCYCSLMKLFMDGQAPCAVTADQMDPSQILIRAQKVLLNAISLTPPTSVSQCQLHQLQSLCVDLDPDVAAALLSHLSDSCLSPELEFL</sequence>
<evidence type="ECO:0000259" key="4">
    <source>
        <dbReference type="Pfam" id="PF24783"/>
    </source>
</evidence>
<dbReference type="EMBL" id="JAGEUA010000008">
    <property type="protein sequence ID" value="KAL0968227.1"/>
    <property type="molecule type" value="Genomic_DNA"/>
</dbReference>
<evidence type="ECO:0000259" key="3">
    <source>
        <dbReference type="Pfam" id="PF24781"/>
    </source>
</evidence>
<dbReference type="InterPro" id="IPR055387">
    <property type="entry name" value="FANCA_arcN"/>
</dbReference>
<gene>
    <name evidence="5" type="ORF">UPYG_G00264040</name>
</gene>
<evidence type="ECO:0000259" key="2">
    <source>
        <dbReference type="Pfam" id="PF15865"/>
    </source>
</evidence>
<reference evidence="5 6" key="1">
    <citation type="submission" date="2024-06" db="EMBL/GenBank/DDBJ databases">
        <authorList>
            <person name="Pan Q."/>
            <person name="Wen M."/>
            <person name="Jouanno E."/>
            <person name="Zahm M."/>
            <person name="Klopp C."/>
            <person name="Cabau C."/>
            <person name="Louis A."/>
            <person name="Berthelot C."/>
            <person name="Parey E."/>
            <person name="Roest Crollius H."/>
            <person name="Montfort J."/>
            <person name="Robinson-Rechavi M."/>
            <person name="Bouchez O."/>
            <person name="Lampietro C."/>
            <person name="Lopez Roques C."/>
            <person name="Donnadieu C."/>
            <person name="Postlethwait J."/>
            <person name="Bobe J."/>
            <person name="Verreycken H."/>
            <person name="Guiguen Y."/>
        </authorList>
    </citation>
    <scope>NUCLEOTIDE SEQUENCE [LARGE SCALE GENOMIC DNA]</scope>
    <source>
        <strain evidence="5">Up_M1</strain>
        <tissue evidence="5">Testis</tissue>
    </source>
</reference>
<dbReference type="Pfam" id="PF24783">
    <property type="entry name" value="FANCA_arcN"/>
    <property type="match status" value="1"/>
</dbReference>
<name>A0ABD0WX18_UMBPY</name>
<dbReference type="InterPro" id="IPR031729">
    <property type="entry name" value="Fanconi_A_N"/>
</dbReference>
<dbReference type="PRINTS" id="PR00826">
    <property type="entry name" value="FANCONIAGENE"/>
</dbReference>
<feature type="domain" description="Fanconi anaemia group A protein helical" evidence="3">
    <location>
        <begin position="530"/>
        <end position="611"/>
    </location>
</feature>